<dbReference type="GeneID" id="98636743"/>
<evidence type="ECO:0000313" key="10">
    <source>
        <dbReference type="EMBL" id="SHH54217.1"/>
    </source>
</evidence>
<evidence type="ECO:0000256" key="8">
    <source>
        <dbReference type="HAMAP-Rule" id="MF_00134"/>
    </source>
</evidence>
<dbReference type="Pfam" id="PF00218">
    <property type="entry name" value="IGPS"/>
    <property type="match status" value="1"/>
</dbReference>
<dbReference type="NCBIfam" id="NF001377">
    <property type="entry name" value="PRK00278.2-4"/>
    <property type="match status" value="1"/>
</dbReference>
<dbReference type="PANTHER" id="PTHR22854:SF2">
    <property type="entry name" value="INDOLE-3-GLYCEROL-PHOSPHATE SYNTHASE"/>
    <property type="match status" value="1"/>
</dbReference>
<keyword evidence="7 8" id="KW-0456">Lyase</keyword>
<dbReference type="PROSITE" id="PS00614">
    <property type="entry name" value="IGPS"/>
    <property type="match status" value="1"/>
</dbReference>
<dbReference type="GO" id="GO:0004425">
    <property type="term" value="F:indole-3-glycerol-phosphate synthase activity"/>
    <property type="evidence" value="ECO:0007669"/>
    <property type="project" value="UniProtKB-UniRule"/>
</dbReference>
<evidence type="ECO:0000256" key="6">
    <source>
        <dbReference type="ARBA" id="ARBA00023141"/>
    </source>
</evidence>
<gene>
    <name evidence="8" type="primary">trpC</name>
    <name evidence="10" type="ORF">SAMN02744645_4063</name>
</gene>
<organism evidence="10 11">
    <name type="scientific">Stutzerimonas xanthomarina DSM 18231</name>
    <dbReference type="NCBI Taxonomy" id="1403346"/>
    <lineage>
        <taxon>Bacteria</taxon>
        <taxon>Pseudomonadati</taxon>
        <taxon>Pseudomonadota</taxon>
        <taxon>Gammaproteobacteria</taxon>
        <taxon>Pseudomonadales</taxon>
        <taxon>Pseudomonadaceae</taxon>
        <taxon>Stutzerimonas</taxon>
    </lineage>
</organism>
<dbReference type="SUPFAM" id="SSF51366">
    <property type="entry name" value="Ribulose-phoshate binding barrel"/>
    <property type="match status" value="1"/>
</dbReference>
<dbReference type="NCBIfam" id="NF001370">
    <property type="entry name" value="PRK00278.1-2"/>
    <property type="match status" value="1"/>
</dbReference>
<dbReference type="InterPro" id="IPR013798">
    <property type="entry name" value="Indole-3-glycerol_P_synth_dom"/>
</dbReference>
<dbReference type="EC" id="4.1.1.48" evidence="8"/>
<dbReference type="EMBL" id="FQXA01000009">
    <property type="protein sequence ID" value="SHH54217.1"/>
    <property type="molecule type" value="Genomic_DNA"/>
</dbReference>
<reference evidence="10 11" key="1">
    <citation type="submission" date="2016-11" db="EMBL/GenBank/DDBJ databases">
        <authorList>
            <person name="Jaros S."/>
            <person name="Januszkiewicz K."/>
            <person name="Wedrychowicz H."/>
        </authorList>
    </citation>
    <scope>NUCLEOTIDE SEQUENCE [LARGE SCALE GENOMIC DNA]</scope>
    <source>
        <strain evidence="10 11">DSM 18231</strain>
    </source>
</reference>
<sequence>MSSVPTVLEKIIRRKREEVSERRGRVGLAELERMAAAADPVRGFARRLQEQARNKQPAVIAEIKKASPSKGVLREDFVPADIARSYEAGGATCLSVLTDIDFFQGADDYLKQARTACKLPVIRKDFMVDPYQVIESRALGADCILLIVAALEDDQMAELADVAKAQNLDVLVEVHDGEELERALRLDTPLLGINNRNLHTFELSLETTLELLPRIPKDRLAVTESGILHRADVELMEINQVYAFLVGEAFMRAEQPGIELQRLFFPGRNRPRSAADPD</sequence>
<evidence type="ECO:0000256" key="3">
    <source>
        <dbReference type="ARBA" id="ARBA00022605"/>
    </source>
</evidence>
<dbReference type="AlphaFoldDB" id="A0A1M5TTV7"/>
<evidence type="ECO:0000256" key="5">
    <source>
        <dbReference type="ARBA" id="ARBA00022822"/>
    </source>
</evidence>
<dbReference type="InterPro" id="IPR001468">
    <property type="entry name" value="Indole-3-GlycerolPSynthase_CS"/>
</dbReference>
<dbReference type="Gene3D" id="3.20.20.70">
    <property type="entry name" value="Aldolase class I"/>
    <property type="match status" value="1"/>
</dbReference>
<evidence type="ECO:0000256" key="4">
    <source>
        <dbReference type="ARBA" id="ARBA00022793"/>
    </source>
</evidence>
<protein>
    <recommendedName>
        <fullName evidence="8">Indole-3-glycerol phosphate synthase</fullName>
        <shortName evidence="8">IGPS</shortName>
        <ecNumber evidence="8">4.1.1.48</ecNumber>
    </recommendedName>
</protein>
<dbReference type="FunFam" id="3.20.20.70:FF:000024">
    <property type="entry name" value="Indole-3-glycerol phosphate synthase"/>
    <property type="match status" value="1"/>
</dbReference>
<dbReference type="InterPro" id="IPR011060">
    <property type="entry name" value="RibuloseP-bd_barrel"/>
</dbReference>
<comment type="pathway">
    <text evidence="2 8">Amino-acid biosynthesis; L-tryptophan biosynthesis; L-tryptophan from chorismate: step 4/5.</text>
</comment>
<evidence type="ECO:0000313" key="11">
    <source>
        <dbReference type="Proteomes" id="UP000184000"/>
    </source>
</evidence>
<keyword evidence="5 8" id="KW-0822">Tryptophan biosynthesis</keyword>
<keyword evidence="3 8" id="KW-0028">Amino-acid biosynthesis</keyword>
<evidence type="ECO:0000256" key="7">
    <source>
        <dbReference type="ARBA" id="ARBA00023239"/>
    </source>
</evidence>
<keyword evidence="4 8" id="KW-0210">Decarboxylase</keyword>
<dbReference type="NCBIfam" id="NF001373">
    <property type="entry name" value="PRK00278.1-6"/>
    <property type="match status" value="1"/>
</dbReference>
<dbReference type="InterPro" id="IPR013785">
    <property type="entry name" value="Aldolase_TIM"/>
</dbReference>
<dbReference type="HAMAP" id="MF_00134_B">
    <property type="entry name" value="IGPS_B"/>
    <property type="match status" value="1"/>
</dbReference>
<comment type="catalytic activity">
    <reaction evidence="1 8">
        <text>1-(2-carboxyphenylamino)-1-deoxy-D-ribulose 5-phosphate + H(+) = (1S,2R)-1-C-(indol-3-yl)glycerol 3-phosphate + CO2 + H2O</text>
        <dbReference type="Rhea" id="RHEA:23476"/>
        <dbReference type="ChEBI" id="CHEBI:15377"/>
        <dbReference type="ChEBI" id="CHEBI:15378"/>
        <dbReference type="ChEBI" id="CHEBI:16526"/>
        <dbReference type="ChEBI" id="CHEBI:58613"/>
        <dbReference type="ChEBI" id="CHEBI:58866"/>
        <dbReference type="EC" id="4.1.1.48"/>
    </reaction>
</comment>
<dbReference type="CDD" id="cd00331">
    <property type="entry name" value="IGPS"/>
    <property type="match status" value="1"/>
</dbReference>
<dbReference type="GO" id="GO:0004640">
    <property type="term" value="F:phosphoribosylanthranilate isomerase activity"/>
    <property type="evidence" value="ECO:0007669"/>
    <property type="project" value="TreeGrafter"/>
</dbReference>
<dbReference type="Proteomes" id="UP000184000">
    <property type="component" value="Unassembled WGS sequence"/>
</dbReference>
<name>A0A1M5TTV7_9GAMM</name>
<dbReference type="UniPathway" id="UPA00035">
    <property type="reaction ID" value="UER00043"/>
</dbReference>
<dbReference type="RefSeq" id="WP_073303526.1">
    <property type="nucleotide sequence ID" value="NZ_FQXA01000009.1"/>
</dbReference>
<accession>A0A1M5TTV7</accession>
<dbReference type="InterPro" id="IPR045186">
    <property type="entry name" value="Indole-3-glycerol_P_synth"/>
</dbReference>
<dbReference type="GO" id="GO:0000162">
    <property type="term" value="P:L-tryptophan biosynthetic process"/>
    <property type="evidence" value="ECO:0007669"/>
    <property type="project" value="UniProtKB-UniRule"/>
</dbReference>
<feature type="domain" description="Indole-3-glycerol phosphate synthase" evidence="9">
    <location>
        <begin position="8"/>
        <end position="260"/>
    </location>
</feature>
<comment type="similarity">
    <text evidence="8">Belongs to the TrpC family.</text>
</comment>
<evidence type="ECO:0000256" key="2">
    <source>
        <dbReference type="ARBA" id="ARBA00004696"/>
    </source>
</evidence>
<dbReference type="PANTHER" id="PTHR22854">
    <property type="entry name" value="TRYPTOPHAN BIOSYNTHESIS PROTEIN"/>
    <property type="match status" value="1"/>
</dbReference>
<proteinExistence type="inferred from homology"/>
<evidence type="ECO:0000259" key="9">
    <source>
        <dbReference type="Pfam" id="PF00218"/>
    </source>
</evidence>
<evidence type="ECO:0000256" key="1">
    <source>
        <dbReference type="ARBA" id="ARBA00001633"/>
    </source>
</evidence>
<keyword evidence="6 8" id="KW-0057">Aromatic amino acid biosynthesis</keyword>